<accession>A0ABQ8K776</accession>
<dbReference type="Proteomes" id="UP000814176">
    <property type="component" value="Unassembled WGS sequence"/>
</dbReference>
<protein>
    <recommendedName>
        <fullName evidence="3">SWIM-type domain-containing protein</fullName>
    </recommendedName>
</protein>
<dbReference type="GeneID" id="72009122"/>
<proteinExistence type="predicted"/>
<dbReference type="InterPro" id="IPR007527">
    <property type="entry name" value="Znf_SWIM"/>
</dbReference>
<keyword evidence="5" id="KW-1185">Reference proteome</keyword>
<keyword evidence="1" id="KW-0863">Zinc-finger</keyword>
<sequence length="977" mass="110261">MPPKAPTFRVRFTTASSGPSHDSEHEPCEAPSGGKRSMSARSTAALVPVEKLVLSTEQRAAVKDLYDNNLTGNMNTLSDQLFATDAESQQQAQSLLRKLKLNSDALESIGTCWAQQWSRKTSKSRRVLFQCRCGYDHQETNSKKRKVPFPFTSCLAHSEVTYVHPTSEVLRIRGYLEHNDACEQAGITQRPAIPVHPDVYKTALEQLQEGATWAAVRRKNQELVMAHAYPNFPTESLHNCPYRWVLVRGDNRALYRQFNRSRGINTKTPAQINIDEWLDESSPSFNRTLKDAIFHYKAREDKGERLEVCIATTEMYEAAWTYAHQDQFLLDGTFGICNSRILLFITMAIDKDRKGIPLAFLMFSAPSGNQHTAAGYNTDILAKLLAEWRVAVNSHGSRFGHSGEQFQPLVAITDTDMKERGALLQVWPQLWLLLCKFHVRQSWKNHRDREVGNATAVQHDVQDRLRHLEENLLHTRTIELARELLEEERLVLEQLDDIAAEKGIVHVDYLLGYWTTDNLWKSWSDYGRSVAACLLRTEVEGVLTTTNHLEVFNRVLKRGHIRQHEQNGRRLRPDVMIKLMIEVIIPAIFRQRRMEVEQNVRLREMIAQLPGGTVALGQQSPSQQGMAPKIGIAYLVLDEDRDTRAERLITEGQLSQAVLSEDDARTLHFECWSQRALAVEKTSNKYNIKVTFDGTATCTCHDFLNRGGACKHIRAVMIRLKQYRLLGIASNLPEITLPTSLAEAYALQLRHTESREIQCGGDAVGMPARSPTAQAASAIIDMLDSDETCLESEDESTKDHLPNSDGAPIMKTVTAIRADSADTDIGQLPRDDFNFVCFVLRSFAKAALDEQAVSRTLFELSRMAPKLDQLRELLDGKTIRQTDKAKANIFLASLQQFTATLEQLPISDRETSDGQNDQVPTQQLAATSASAKHVPDTHQESLTEHPKIPSEGRPTKKRPLPPSPERSQKRRDSYGVF</sequence>
<dbReference type="RefSeq" id="XP_047775878.1">
    <property type="nucleotide sequence ID" value="XM_047928390.1"/>
</dbReference>
<feature type="compositionally biased region" description="Polar residues" evidence="2">
    <location>
        <begin position="913"/>
        <end position="930"/>
    </location>
</feature>
<feature type="region of interest" description="Disordered" evidence="2">
    <location>
        <begin position="908"/>
        <end position="977"/>
    </location>
</feature>
<evidence type="ECO:0000256" key="2">
    <source>
        <dbReference type="SAM" id="MobiDB-lite"/>
    </source>
</evidence>
<gene>
    <name evidence="4" type="ORF">C8Q71DRAFT_875534</name>
</gene>
<evidence type="ECO:0000259" key="3">
    <source>
        <dbReference type="PROSITE" id="PS50966"/>
    </source>
</evidence>
<dbReference type="PROSITE" id="PS50966">
    <property type="entry name" value="ZF_SWIM"/>
    <property type="match status" value="1"/>
</dbReference>
<evidence type="ECO:0000256" key="1">
    <source>
        <dbReference type="PROSITE-ProRule" id="PRU00325"/>
    </source>
</evidence>
<evidence type="ECO:0000313" key="4">
    <source>
        <dbReference type="EMBL" id="KAH9833112.1"/>
    </source>
</evidence>
<organism evidence="4 5">
    <name type="scientific">Rhodofomes roseus</name>
    <dbReference type="NCBI Taxonomy" id="34475"/>
    <lineage>
        <taxon>Eukaryota</taxon>
        <taxon>Fungi</taxon>
        <taxon>Dikarya</taxon>
        <taxon>Basidiomycota</taxon>
        <taxon>Agaricomycotina</taxon>
        <taxon>Agaricomycetes</taxon>
        <taxon>Polyporales</taxon>
        <taxon>Rhodofomes</taxon>
    </lineage>
</organism>
<feature type="compositionally biased region" description="Basic and acidic residues" evidence="2">
    <location>
        <begin position="966"/>
        <end position="977"/>
    </location>
</feature>
<keyword evidence="1" id="KW-0479">Metal-binding</keyword>
<reference evidence="4 5" key="1">
    <citation type="journal article" date="2021" name="Environ. Microbiol.">
        <title>Gene family expansions and transcriptome signatures uncover fungal adaptations to wood decay.</title>
        <authorList>
            <person name="Hage H."/>
            <person name="Miyauchi S."/>
            <person name="Viragh M."/>
            <person name="Drula E."/>
            <person name="Min B."/>
            <person name="Chaduli D."/>
            <person name="Navarro D."/>
            <person name="Favel A."/>
            <person name="Norest M."/>
            <person name="Lesage-Meessen L."/>
            <person name="Balint B."/>
            <person name="Merenyi Z."/>
            <person name="de Eugenio L."/>
            <person name="Morin E."/>
            <person name="Martinez A.T."/>
            <person name="Baldrian P."/>
            <person name="Stursova M."/>
            <person name="Martinez M.J."/>
            <person name="Novotny C."/>
            <person name="Magnuson J.K."/>
            <person name="Spatafora J.W."/>
            <person name="Maurice S."/>
            <person name="Pangilinan J."/>
            <person name="Andreopoulos W."/>
            <person name="LaButti K."/>
            <person name="Hundley H."/>
            <person name="Na H."/>
            <person name="Kuo A."/>
            <person name="Barry K."/>
            <person name="Lipzen A."/>
            <person name="Henrissat B."/>
            <person name="Riley R."/>
            <person name="Ahrendt S."/>
            <person name="Nagy L.G."/>
            <person name="Grigoriev I.V."/>
            <person name="Martin F."/>
            <person name="Rosso M.N."/>
        </authorList>
    </citation>
    <scope>NUCLEOTIDE SEQUENCE [LARGE SCALE GENOMIC DNA]</scope>
    <source>
        <strain evidence="4 5">CIRM-BRFM 1785</strain>
    </source>
</reference>
<dbReference type="Pfam" id="PF04434">
    <property type="entry name" value="SWIM"/>
    <property type="match status" value="1"/>
</dbReference>
<name>A0ABQ8K776_9APHY</name>
<feature type="compositionally biased region" description="Basic and acidic residues" evidence="2">
    <location>
        <begin position="933"/>
        <end position="954"/>
    </location>
</feature>
<feature type="region of interest" description="Disordered" evidence="2">
    <location>
        <begin position="1"/>
        <end position="42"/>
    </location>
</feature>
<keyword evidence="1" id="KW-0862">Zinc</keyword>
<dbReference type="EMBL" id="JADCUA010000019">
    <property type="protein sequence ID" value="KAH9833112.1"/>
    <property type="molecule type" value="Genomic_DNA"/>
</dbReference>
<feature type="domain" description="SWIM-type" evidence="3">
    <location>
        <begin position="686"/>
        <end position="721"/>
    </location>
</feature>
<evidence type="ECO:0000313" key="5">
    <source>
        <dbReference type="Proteomes" id="UP000814176"/>
    </source>
</evidence>
<comment type="caution">
    <text evidence="4">The sequence shown here is derived from an EMBL/GenBank/DDBJ whole genome shotgun (WGS) entry which is preliminary data.</text>
</comment>